<evidence type="ECO:0000259" key="9">
    <source>
        <dbReference type="PROSITE" id="PS50902"/>
    </source>
</evidence>
<feature type="domain" description="Flavodoxin-like" evidence="9">
    <location>
        <begin position="336"/>
        <end position="471"/>
    </location>
</feature>
<evidence type="ECO:0000313" key="11">
    <source>
        <dbReference type="Proteomes" id="UP001497392"/>
    </source>
</evidence>
<name>A0ABP1G4I9_9CHLO</name>
<keyword evidence="4" id="KW-0479">Metal-binding</keyword>
<keyword evidence="3" id="KW-0813">Transport</keyword>
<evidence type="ECO:0000256" key="1">
    <source>
        <dbReference type="ARBA" id="ARBA00001962"/>
    </source>
</evidence>
<dbReference type="SUPFAM" id="SSF50475">
    <property type="entry name" value="FMN-binding split barrel"/>
    <property type="match status" value="1"/>
</dbReference>
<accession>A0ABP1G4I9</accession>
<organism evidence="10 11">
    <name type="scientific">Coccomyxa viridis</name>
    <dbReference type="NCBI Taxonomy" id="1274662"/>
    <lineage>
        <taxon>Eukaryota</taxon>
        <taxon>Viridiplantae</taxon>
        <taxon>Chlorophyta</taxon>
        <taxon>core chlorophytes</taxon>
        <taxon>Trebouxiophyceae</taxon>
        <taxon>Trebouxiophyceae incertae sedis</taxon>
        <taxon>Coccomyxaceae</taxon>
        <taxon>Coccomyxa</taxon>
    </lineage>
</organism>
<gene>
    <name evidence="10" type="primary">g9058</name>
    <name evidence="10" type="ORF">VP750_LOCUS8123</name>
</gene>
<dbReference type="InterPro" id="IPR008254">
    <property type="entry name" value="Flavodoxin/NO_synth"/>
</dbReference>
<dbReference type="Gene3D" id="3.60.15.10">
    <property type="entry name" value="Ribonuclease Z/Hydroxyacylglutathione hydrolase-like"/>
    <property type="match status" value="1"/>
</dbReference>
<dbReference type="PROSITE" id="PS50902">
    <property type="entry name" value="FLAVODOXIN_LIKE"/>
    <property type="match status" value="1"/>
</dbReference>
<reference evidence="10 11" key="1">
    <citation type="submission" date="2024-06" db="EMBL/GenBank/DDBJ databases">
        <authorList>
            <person name="Kraege A."/>
            <person name="Thomma B."/>
        </authorList>
    </citation>
    <scope>NUCLEOTIDE SEQUENCE [LARGE SCALE GENOMIC DNA]</scope>
</reference>
<dbReference type="InterPro" id="IPR001279">
    <property type="entry name" value="Metallo-B-lactamas"/>
</dbReference>
<evidence type="ECO:0000256" key="2">
    <source>
        <dbReference type="ARBA" id="ARBA00006098"/>
    </source>
</evidence>
<dbReference type="Pfam" id="PF19583">
    <property type="entry name" value="ODP"/>
    <property type="match status" value="1"/>
</dbReference>
<comment type="similarity">
    <text evidence="2">In the C-terminal section; belongs to the flavodoxin reductase family.</text>
</comment>
<dbReference type="InterPro" id="IPR051285">
    <property type="entry name" value="NADH_oxidoreductase_modular"/>
</dbReference>
<dbReference type="SUPFAM" id="SSF52218">
    <property type="entry name" value="Flavoproteins"/>
    <property type="match status" value="1"/>
</dbReference>
<dbReference type="InterPro" id="IPR002563">
    <property type="entry name" value="Flavin_Rdtase-like_dom"/>
</dbReference>
<evidence type="ECO:0000256" key="4">
    <source>
        <dbReference type="ARBA" id="ARBA00022723"/>
    </source>
</evidence>
<dbReference type="SUPFAM" id="SSF56281">
    <property type="entry name" value="Metallo-hydrolase/oxidoreductase"/>
    <property type="match status" value="1"/>
</dbReference>
<dbReference type="PANTHER" id="PTHR32145:SF11">
    <property type="entry name" value="DIFLAVIN FLAVOPROTEIN A 2-RELATED"/>
    <property type="match status" value="1"/>
</dbReference>
<evidence type="ECO:0000256" key="8">
    <source>
        <dbReference type="SAM" id="MobiDB-lite"/>
    </source>
</evidence>
<dbReference type="CDD" id="cd07709">
    <property type="entry name" value="flavodiiron_proteins_MBL-fold"/>
    <property type="match status" value="1"/>
</dbReference>
<dbReference type="InterPro" id="IPR029039">
    <property type="entry name" value="Flavoprotein-like_sf"/>
</dbReference>
<dbReference type="SMART" id="SM00849">
    <property type="entry name" value="Lactamase_B"/>
    <property type="match status" value="1"/>
</dbReference>
<dbReference type="SMART" id="SM00903">
    <property type="entry name" value="Flavin_Reduct"/>
    <property type="match status" value="1"/>
</dbReference>
<comment type="caution">
    <text evidence="10">The sequence shown here is derived from an EMBL/GenBank/DDBJ whole genome shotgun (WGS) entry which is preliminary data.</text>
</comment>
<sequence length="644" mass="70599">MRTAHQIHNPCPPTTTARPFLPVPPRRALSQAQPNKTVPRDVVVHLAQRASIVSAATLTADEKKSEGATMSDIEKWNGTNRLQTQVVDVSKDTVAIRSIDWDRDRFDIEFGLEKGTTYNSYVIYGDKTALVDASHEKFRGLYMKTLKQELESKGRTLDYIVVSHTEPDHSGLIPDILDVYPEAQVVGSKVALMYLKGLTHRPFDQKPVKGGDKVELGAGHTLEFVMAPNLHWPDTMFSFDQATGVMYTCDAFGAHYATDAPFDTELSSLSPHFRFYYDCLMRPNARSVLTALRKVKDLDYTTIATGHGPIIRYNLEELVGRYRNWSESVEKATAKVAVLYASDYGFSDRLSQTIARGITKANVAVEMLDLLSADPQELVEVVGRSSGVVLMAPPTESAEAAASVSTLLSTLKPKQKIIVAESYGGKDEPVDTLVASLVDINVSPIFDPLRVKETPDQAIYQAYEETGTDLAQALTQKESVAKKKAAMSGDIAKALARLSSGLYVVTADNKGARGAMIASWVAQASFEPLGLTVAVAKDRAIESLMQVGDPFVLNCLGDAKYAVIMKHFLQRFPPGADRFAGVDNFEANNGAPALSEAIAYIECRVKSRMETNDHWITYAEVTSGGLTDADAKTAVHRRKVANYY</sequence>
<evidence type="ECO:0000256" key="5">
    <source>
        <dbReference type="ARBA" id="ARBA00022982"/>
    </source>
</evidence>
<dbReference type="Proteomes" id="UP001497392">
    <property type="component" value="Unassembled WGS sequence"/>
</dbReference>
<evidence type="ECO:0000256" key="7">
    <source>
        <dbReference type="ARBA" id="ARBA00025633"/>
    </source>
</evidence>
<proteinExistence type="inferred from homology"/>
<dbReference type="Gene3D" id="2.30.110.10">
    <property type="entry name" value="Electron Transport, Fmn-binding Protein, Chain A"/>
    <property type="match status" value="1"/>
</dbReference>
<evidence type="ECO:0000256" key="3">
    <source>
        <dbReference type="ARBA" id="ARBA00022448"/>
    </source>
</evidence>
<dbReference type="InterPro" id="IPR045761">
    <property type="entry name" value="ODP_dom"/>
</dbReference>
<evidence type="ECO:0000313" key="10">
    <source>
        <dbReference type="EMBL" id="CAL5226217.1"/>
    </source>
</evidence>
<dbReference type="Pfam" id="PF01613">
    <property type="entry name" value="Flavin_Reduct"/>
    <property type="match status" value="1"/>
</dbReference>
<comment type="cofactor">
    <cofactor evidence="1">
        <name>Fe cation</name>
        <dbReference type="ChEBI" id="CHEBI:24875"/>
    </cofactor>
</comment>
<protein>
    <submittedName>
        <fullName evidence="10">G9058 protein</fullName>
    </submittedName>
</protein>
<dbReference type="InterPro" id="IPR012349">
    <property type="entry name" value="Split_barrel_FMN-bd"/>
</dbReference>
<keyword evidence="11" id="KW-1185">Reference proteome</keyword>
<dbReference type="EMBL" id="CAXHTA020000016">
    <property type="protein sequence ID" value="CAL5226217.1"/>
    <property type="molecule type" value="Genomic_DNA"/>
</dbReference>
<dbReference type="InterPro" id="IPR036866">
    <property type="entry name" value="RibonucZ/Hydroxyglut_hydro"/>
</dbReference>
<evidence type="ECO:0000256" key="6">
    <source>
        <dbReference type="ARBA" id="ARBA00023004"/>
    </source>
</evidence>
<dbReference type="PANTHER" id="PTHR32145">
    <property type="entry name" value="DIFLAVIN FLAVOPROTEIN A 2-RELATED"/>
    <property type="match status" value="1"/>
</dbReference>
<keyword evidence="5" id="KW-0249">Electron transport</keyword>
<feature type="region of interest" description="Disordered" evidence="8">
    <location>
        <begin position="1"/>
        <end position="22"/>
    </location>
</feature>
<keyword evidence="6" id="KW-0408">Iron</keyword>
<dbReference type="Gene3D" id="3.40.50.360">
    <property type="match status" value="1"/>
</dbReference>
<comment type="function">
    <text evidence="7">Mediates electron transfer from NADH to oxygen, reducing it to water. This modular protein has 3 redox cofactors, in other organisms the same activity requires 2 or 3 proteins.</text>
</comment>